<keyword evidence="10" id="KW-1185">Reference proteome</keyword>
<dbReference type="Pfam" id="PF01144">
    <property type="entry name" value="CoA_trans"/>
    <property type="match status" value="2"/>
</dbReference>
<evidence type="ECO:0000256" key="1">
    <source>
        <dbReference type="ARBA" id="ARBA00004753"/>
    </source>
</evidence>
<dbReference type="PROSITE" id="PS01274">
    <property type="entry name" value="COA_TRANSF_2"/>
    <property type="match status" value="1"/>
</dbReference>
<dbReference type="NCBIfam" id="TIGR02428">
    <property type="entry name" value="pcaJ_scoB_fam"/>
    <property type="match status" value="1"/>
</dbReference>
<dbReference type="PROSITE" id="PS01273">
    <property type="entry name" value="COA_TRANSF_1"/>
    <property type="match status" value="1"/>
</dbReference>
<dbReference type="PANTHER" id="PTHR13707">
    <property type="entry name" value="KETOACID-COENZYME A TRANSFERASE"/>
    <property type="match status" value="1"/>
</dbReference>
<keyword evidence="6 8" id="KW-0808">Transferase</keyword>
<proteinExistence type="inferred from homology"/>
<evidence type="ECO:0000256" key="8">
    <source>
        <dbReference type="PIRNR" id="PIRNR000858"/>
    </source>
</evidence>
<keyword evidence="7" id="KW-0809">Transit peptide</keyword>
<organism evidence="9 10">
    <name type="scientific">Emticicia oligotrophica (strain DSM 17448 / CIP 109782 / MTCC 6937 / GPTSA100-15)</name>
    <dbReference type="NCBI Taxonomy" id="929562"/>
    <lineage>
        <taxon>Bacteria</taxon>
        <taxon>Pseudomonadati</taxon>
        <taxon>Bacteroidota</taxon>
        <taxon>Cytophagia</taxon>
        <taxon>Cytophagales</taxon>
        <taxon>Leadbetterellaceae</taxon>
        <taxon>Emticicia</taxon>
    </lineage>
</organism>
<dbReference type="InterPro" id="IPR004164">
    <property type="entry name" value="CoA_transf_AS"/>
</dbReference>
<dbReference type="InterPro" id="IPR004163">
    <property type="entry name" value="CoA_transf_BS"/>
</dbReference>
<evidence type="ECO:0000256" key="7">
    <source>
        <dbReference type="ARBA" id="ARBA00022946"/>
    </source>
</evidence>
<dbReference type="EC" id="2.8.3.5" evidence="5"/>
<comment type="similarity">
    <text evidence="4 8">Belongs to the 3-oxoacid CoA-transferase family.</text>
</comment>
<dbReference type="InterPro" id="IPR012791">
    <property type="entry name" value="3-oxoacid_CoA-transf_B"/>
</dbReference>
<dbReference type="Gene3D" id="3.40.1080.10">
    <property type="entry name" value="Glutaconate Coenzyme A-transferase"/>
    <property type="match status" value="2"/>
</dbReference>
<dbReference type="Proteomes" id="UP000002875">
    <property type="component" value="Chromosome"/>
</dbReference>
<comment type="similarity">
    <text evidence="3">Belongs to the 3-oxoacid CoA-transferase subunit B family.</text>
</comment>
<evidence type="ECO:0000313" key="9">
    <source>
        <dbReference type="EMBL" id="AFK04336.1"/>
    </source>
</evidence>
<sequence>MINKVISGADEAVADIPNGATLMLGGFGLCGIPENSIAALLRKGVKDLTCISNNAGVDDFGIGLMLKTRQVKKMISSYVGENKEFERQLLSGELEVELTPQGTLAERIRAGGAGIPAFFTPAGVGTEVAEGKEIQEFDGKMYVRESWLKADFAIVKAWKGDTAGNLIFKGTAQNFSPMMAAAGKITIAEVEELVPAGSLDPAQIHTPGIYVQRIFQGKNYEKRIEQRTISQPQAEKEQTTSAIQVNTGLGLDKNQIAKRIAREVKDGYYVNLGIGIPTLVANYIPEGINVVLQSENGLLGIGPFPTEDKVDPDLINAGKQTVTLLDGSALFSSAESFAMIRGGHVDLTILGAMEVSENGDIANWKIPGKMVKGMGGAMDLVASAENIIVAMQHVNKAGESKLLKSCTLPITGLRCVKKIVTELAVLEVVPEGGFKLLERAPGISVEQIVAATEGNLIIEGEIPEMEL</sequence>
<evidence type="ECO:0000256" key="6">
    <source>
        <dbReference type="ARBA" id="ARBA00022679"/>
    </source>
</evidence>
<evidence type="ECO:0000256" key="3">
    <source>
        <dbReference type="ARBA" id="ARBA00007047"/>
    </source>
</evidence>
<dbReference type="EMBL" id="CP002961">
    <property type="protein sequence ID" value="AFK04336.1"/>
    <property type="molecule type" value="Genomic_DNA"/>
</dbReference>
<dbReference type="InterPro" id="IPR037171">
    <property type="entry name" value="NagB/RpiA_transferase-like"/>
</dbReference>
<comment type="pathway">
    <text evidence="1">Ketone metabolism; succinyl-CoA degradation; acetoacetyl-CoA from succinyl-CoA: step 1/1.</text>
</comment>
<evidence type="ECO:0000256" key="4">
    <source>
        <dbReference type="ARBA" id="ARBA00007154"/>
    </source>
</evidence>
<dbReference type="NCBIfam" id="TIGR02429">
    <property type="entry name" value="pcaI_scoA_fam"/>
    <property type="match status" value="1"/>
</dbReference>
<gene>
    <name evidence="9" type="ordered locus">Emtol_3207</name>
</gene>
<evidence type="ECO:0000256" key="5">
    <source>
        <dbReference type="ARBA" id="ARBA00012490"/>
    </source>
</evidence>
<dbReference type="InterPro" id="IPR014388">
    <property type="entry name" value="3-oxoacid_CoA-transferase"/>
</dbReference>
<dbReference type="InterPro" id="IPR004165">
    <property type="entry name" value="CoA_trans_fam_I"/>
</dbReference>
<comment type="similarity">
    <text evidence="2">Belongs to the 3-oxoacid CoA-transferase subunit A family.</text>
</comment>
<reference evidence="9 10" key="1">
    <citation type="submission" date="2011-07" db="EMBL/GenBank/DDBJ databases">
        <title>The complete genome of chromosome of Emticicia oligotrophica DSM 17448.</title>
        <authorList>
            <consortium name="US DOE Joint Genome Institute (JGI-PGF)"/>
            <person name="Lucas S."/>
            <person name="Han J."/>
            <person name="Lapidus A."/>
            <person name="Bruce D."/>
            <person name="Goodwin L."/>
            <person name="Pitluck S."/>
            <person name="Peters L."/>
            <person name="Kyrpides N."/>
            <person name="Mavromatis K."/>
            <person name="Ivanova N."/>
            <person name="Ovchinnikova G."/>
            <person name="Teshima H."/>
            <person name="Detter J.C."/>
            <person name="Tapia R."/>
            <person name="Han C."/>
            <person name="Land M."/>
            <person name="Hauser L."/>
            <person name="Markowitz V."/>
            <person name="Cheng J.-F."/>
            <person name="Hugenholtz P."/>
            <person name="Woyke T."/>
            <person name="Wu D."/>
            <person name="Tindall B."/>
            <person name="Pomrenke H."/>
            <person name="Brambilla E."/>
            <person name="Klenk H.-P."/>
            <person name="Eisen J.A."/>
        </authorList>
    </citation>
    <scope>NUCLEOTIDE SEQUENCE [LARGE SCALE GENOMIC DNA]</scope>
    <source>
        <strain evidence="9 10">DSM 17448</strain>
    </source>
</reference>
<name>A0ABM5N4B9_EMTOG</name>
<dbReference type="PANTHER" id="PTHR13707:SF60">
    <property type="entry name" value="ACETATE COA-TRANSFERASE SUBUNIT ALPHA"/>
    <property type="match status" value="1"/>
</dbReference>
<evidence type="ECO:0000256" key="2">
    <source>
        <dbReference type="ARBA" id="ARBA00005612"/>
    </source>
</evidence>
<dbReference type="SUPFAM" id="SSF100950">
    <property type="entry name" value="NagB/RpiA/CoA transferase-like"/>
    <property type="match status" value="2"/>
</dbReference>
<dbReference type="PIRSF" id="PIRSF000858">
    <property type="entry name" value="SCOT-t"/>
    <property type="match status" value="1"/>
</dbReference>
<accession>A0ABM5N4B9</accession>
<protein>
    <recommendedName>
        <fullName evidence="5">3-oxoacid CoA-transferase</fullName>
        <ecNumber evidence="5">2.8.3.5</ecNumber>
    </recommendedName>
</protein>
<evidence type="ECO:0000313" key="10">
    <source>
        <dbReference type="Proteomes" id="UP000002875"/>
    </source>
</evidence>
<dbReference type="SMART" id="SM00882">
    <property type="entry name" value="CoA_trans"/>
    <property type="match status" value="2"/>
</dbReference>
<dbReference type="InterPro" id="IPR012792">
    <property type="entry name" value="3-oxoacid_CoA-transf_A"/>
</dbReference>